<gene>
    <name evidence="1" type="ORF">GCM10009639_08770</name>
</gene>
<sequence length="176" mass="19247">MPRMDAGGEAVRPLLFLDVDGPLIPFGGLAPSRRGGTEGSTDAANPLLNRLDPAVGRRLAMLGYELVWATTWDEDANEDVAPRLGLPSLPVLPWPEPSEGDEQDARAGRHWKTRPIVAWASGRAFAWVDDEITRADREWVAAHHDGPALLHHVDPRVGLGPEDFAVLAEWAESPER</sequence>
<comment type="caution">
    <text evidence="1">The sequence shown here is derived from an EMBL/GenBank/DDBJ whole genome shotgun (WGS) entry which is preliminary data.</text>
</comment>
<proteinExistence type="predicted"/>
<dbReference type="EMBL" id="BAAAKJ010000040">
    <property type="protein sequence ID" value="GAA1385799.1"/>
    <property type="molecule type" value="Genomic_DNA"/>
</dbReference>
<name>A0ABN1XNQ4_9ACTN</name>
<keyword evidence="2" id="KW-1185">Reference proteome</keyword>
<evidence type="ECO:0000313" key="2">
    <source>
        <dbReference type="Proteomes" id="UP001499863"/>
    </source>
</evidence>
<dbReference type="Pfam" id="PF18143">
    <property type="entry name" value="HAD_SAK_2"/>
    <property type="match status" value="1"/>
</dbReference>
<reference evidence="2" key="1">
    <citation type="journal article" date="2019" name="Int. J. Syst. Evol. Microbiol.">
        <title>The Global Catalogue of Microorganisms (GCM) 10K type strain sequencing project: providing services to taxonomists for standard genome sequencing and annotation.</title>
        <authorList>
            <consortium name="The Broad Institute Genomics Platform"/>
            <consortium name="The Broad Institute Genome Sequencing Center for Infectious Disease"/>
            <person name="Wu L."/>
            <person name="Ma J."/>
        </authorList>
    </citation>
    <scope>NUCLEOTIDE SEQUENCE [LARGE SCALE GENOMIC DNA]</scope>
    <source>
        <strain evidence="2">JCM 12393</strain>
    </source>
</reference>
<accession>A0ABN1XNQ4</accession>
<protein>
    <submittedName>
        <fullName evidence="1">HAD domain-containing protein</fullName>
    </submittedName>
</protein>
<organism evidence="1 2">
    <name type="scientific">Kitasatospora putterlickiae</name>
    <dbReference type="NCBI Taxonomy" id="221725"/>
    <lineage>
        <taxon>Bacteria</taxon>
        <taxon>Bacillati</taxon>
        <taxon>Actinomycetota</taxon>
        <taxon>Actinomycetes</taxon>
        <taxon>Kitasatosporales</taxon>
        <taxon>Streptomycetaceae</taxon>
        <taxon>Kitasatospora</taxon>
    </lineage>
</organism>
<evidence type="ECO:0000313" key="1">
    <source>
        <dbReference type="EMBL" id="GAA1385799.1"/>
    </source>
</evidence>
<dbReference type="Proteomes" id="UP001499863">
    <property type="component" value="Unassembled WGS sequence"/>
</dbReference>